<protein>
    <recommendedName>
        <fullName evidence="4 13">Outer-membrane lipoprotein LolB</fullName>
    </recommendedName>
</protein>
<name>A0A1D8KAL0_9GAMM</name>
<keyword evidence="7 13" id="KW-0653">Protein transport</keyword>
<evidence type="ECO:0000256" key="10">
    <source>
        <dbReference type="ARBA" id="ARBA00023186"/>
    </source>
</evidence>
<dbReference type="Proteomes" id="UP000095342">
    <property type="component" value="Chromosome"/>
</dbReference>
<evidence type="ECO:0000256" key="3">
    <source>
        <dbReference type="ARBA" id="ARBA00011245"/>
    </source>
</evidence>
<evidence type="ECO:0000256" key="7">
    <source>
        <dbReference type="ARBA" id="ARBA00022927"/>
    </source>
</evidence>
<keyword evidence="10 13" id="KW-0143">Chaperone</keyword>
<dbReference type="Gene3D" id="2.50.20.10">
    <property type="entry name" value="Lipoprotein localisation LolA/LolB/LppX"/>
    <property type="match status" value="1"/>
</dbReference>
<evidence type="ECO:0000313" key="15">
    <source>
        <dbReference type="EMBL" id="AOV18010.1"/>
    </source>
</evidence>
<evidence type="ECO:0000256" key="13">
    <source>
        <dbReference type="HAMAP-Rule" id="MF_00233"/>
    </source>
</evidence>
<dbReference type="AlphaFoldDB" id="A0A1D8KAL0"/>
<keyword evidence="12 13" id="KW-0449">Lipoprotein</keyword>
<dbReference type="SUPFAM" id="SSF89392">
    <property type="entry name" value="Prokaryotic lipoproteins and lipoprotein localization factors"/>
    <property type="match status" value="1"/>
</dbReference>
<evidence type="ECO:0000256" key="5">
    <source>
        <dbReference type="ARBA" id="ARBA00022448"/>
    </source>
</evidence>
<dbReference type="GO" id="GO:0044874">
    <property type="term" value="P:lipoprotein localization to outer membrane"/>
    <property type="evidence" value="ECO:0007669"/>
    <property type="project" value="UniProtKB-UniRule"/>
</dbReference>
<keyword evidence="11 13" id="KW-0998">Cell outer membrane</keyword>
<keyword evidence="16" id="KW-1185">Reference proteome</keyword>
<comment type="similarity">
    <text evidence="2 13">Belongs to the LolB family.</text>
</comment>
<dbReference type="Pfam" id="PF03550">
    <property type="entry name" value="LolB"/>
    <property type="match status" value="1"/>
</dbReference>
<dbReference type="GO" id="GO:0015031">
    <property type="term" value="P:protein transport"/>
    <property type="evidence" value="ECO:0007669"/>
    <property type="project" value="UniProtKB-KW"/>
</dbReference>
<evidence type="ECO:0000256" key="8">
    <source>
        <dbReference type="ARBA" id="ARBA00023136"/>
    </source>
</evidence>
<evidence type="ECO:0000313" key="16">
    <source>
        <dbReference type="Proteomes" id="UP000095342"/>
    </source>
</evidence>
<comment type="subunit">
    <text evidence="3 13">Monomer.</text>
</comment>
<evidence type="ECO:0000256" key="12">
    <source>
        <dbReference type="ARBA" id="ARBA00023288"/>
    </source>
</evidence>
<organism evidence="15 16">
    <name type="scientific">Acidihalobacter aeolianus</name>
    <dbReference type="NCBI Taxonomy" id="2792603"/>
    <lineage>
        <taxon>Bacteria</taxon>
        <taxon>Pseudomonadati</taxon>
        <taxon>Pseudomonadota</taxon>
        <taxon>Gammaproteobacteria</taxon>
        <taxon>Chromatiales</taxon>
        <taxon>Ectothiorhodospiraceae</taxon>
        <taxon>Acidihalobacter</taxon>
    </lineage>
</organism>
<dbReference type="InterPro" id="IPR029046">
    <property type="entry name" value="LolA/LolB/LppX"/>
</dbReference>
<evidence type="ECO:0000256" key="6">
    <source>
        <dbReference type="ARBA" id="ARBA00022729"/>
    </source>
</evidence>
<dbReference type="PROSITE" id="PS51257">
    <property type="entry name" value="PROKAR_LIPOPROTEIN"/>
    <property type="match status" value="1"/>
</dbReference>
<evidence type="ECO:0000256" key="11">
    <source>
        <dbReference type="ARBA" id="ARBA00023237"/>
    </source>
</evidence>
<keyword evidence="9 13" id="KW-0564">Palmitate</keyword>
<keyword evidence="5 13" id="KW-0813">Transport</keyword>
<comment type="subcellular location">
    <subcellularLocation>
        <location evidence="1 13">Cell outer membrane</location>
        <topology evidence="1 13">Lipid-anchor</topology>
    </subcellularLocation>
</comment>
<evidence type="ECO:0000256" key="14">
    <source>
        <dbReference type="SAM" id="SignalP"/>
    </source>
</evidence>
<feature type="chain" id="PRO_5009109826" description="Outer-membrane lipoprotein LolB" evidence="14">
    <location>
        <begin position="22"/>
        <end position="201"/>
    </location>
</feature>
<dbReference type="KEGG" id="aaeo:BJI67_13920"/>
<gene>
    <name evidence="13" type="primary">lolB</name>
    <name evidence="15" type="ORF">BJI67_13920</name>
</gene>
<keyword evidence="8 13" id="KW-0472">Membrane</keyword>
<accession>A0A1D8KAL0</accession>
<proteinExistence type="inferred from homology"/>
<dbReference type="InterPro" id="IPR004565">
    <property type="entry name" value="OM_lipoprot_LolB"/>
</dbReference>
<evidence type="ECO:0000256" key="4">
    <source>
        <dbReference type="ARBA" id="ARBA00016202"/>
    </source>
</evidence>
<dbReference type="HAMAP" id="MF_00233">
    <property type="entry name" value="LolB"/>
    <property type="match status" value="1"/>
</dbReference>
<dbReference type="GO" id="GO:0009279">
    <property type="term" value="C:cell outer membrane"/>
    <property type="evidence" value="ECO:0007669"/>
    <property type="project" value="UniProtKB-SubCell"/>
</dbReference>
<evidence type="ECO:0000256" key="9">
    <source>
        <dbReference type="ARBA" id="ARBA00023139"/>
    </source>
</evidence>
<sequence length="201" mass="21838">MTVRLRAAATLAALMSLAGCATLPPAPPGAAEAAWHRHEAAVLAQTPWSLDGNFGLRIGHRGWSAGLRWVQTGDRFHIDIYDPLGRTVAVLTGKPGDVTLADSSGRAYRAASAAELMQHALGWSLPVGGLRYWVRGVPVANAPVQSRQLDANGRLRVLQQSGWYIRYSDYDYDTANARPTRMIMTHGDVRLVLVVNQWGKG</sequence>
<dbReference type="NCBIfam" id="TIGR00548">
    <property type="entry name" value="lolB"/>
    <property type="match status" value="1"/>
</dbReference>
<comment type="function">
    <text evidence="13">Plays a critical role in the incorporation of lipoproteins in the outer membrane after they are released by the LolA protein.</text>
</comment>
<evidence type="ECO:0000256" key="1">
    <source>
        <dbReference type="ARBA" id="ARBA00004459"/>
    </source>
</evidence>
<reference evidence="15 16" key="1">
    <citation type="submission" date="2016-09" db="EMBL/GenBank/DDBJ databases">
        <title>Acidihalobacter prosperus V6 (DSM14174).</title>
        <authorList>
            <person name="Khaleque H.N."/>
            <person name="Ramsay J.P."/>
            <person name="Murphy R.J.T."/>
            <person name="Kaksonen A.H."/>
            <person name="Boxall N.J."/>
            <person name="Watkin E.L.J."/>
        </authorList>
    </citation>
    <scope>NUCLEOTIDE SEQUENCE [LARGE SCALE GENOMIC DNA]</scope>
    <source>
        <strain evidence="15 16">V6</strain>
    </source>
</reference>
<dbReference type="CDD" id="cd16326">
    <property type="entry name" value="LolB"/>
    <property type="match status" value="1"/>
</dbReference>
<keyword evidence="6 13" id="KW-0732">Signal</keyword>
<feature type="signal peptide" evidence="14">
    <location>
        <begin position="1"/>
        <end position="21"/>
    </location>
</feature>
<evidence type="ECO:0000256" key="2">
    <source>
        <dbReference type="ARBA" id="ARBA00009696"/>
    </source>
</evidence>
<dbReference type="EMBL" id="CP017448">
    <property type="protein sequence ID" value="AOV18010.1"/>
    <property type="molecule type" value="Genomic_DNA"/>
</dbReference>